<keyword evidence="3" id="KW-0547">Nucleotide-binding</keyword>
<evidence type="ECO:0000259" key="6">
    <source>
        <dbReference type="Pfam" id="PF05191"/>
    </source>
</evidence>
<evidence type="ECO:0000256" key="2">
    <source>
        <dbReference type="ARBA" id="ARBA00022679"/>
    </source>
</evidence>
<evidence type="ECO:0000313" key="8">
    <source>
        <dbReference type="Proteomes" id="UP000790347"/>
    </source>
</evidence>
<comment type="caution">
    <text evidence="7">The sequence shown here is derived from an EMBL/GenBank/DDBJ whole genome shotgun (WGS) entry which is preliminary data.</text>
</comment>
<reference evidence="7" key="2">
    <citation type="journal article" date="2022" name="Res Sq">
        <title>Comparative Genomics Reveals Insights into the Divergent Evolution of Astigmatic Mites and Household Pest Adaptations.</title>
        <authorList>
            <person name="Xiong Q."/>
            <person name="Wan A.T.-Y."/>
            <person name="Liu X.-Y."/>
            <person name="Fung C.S.-H."/>
            <person name="Xiao X."/>
            <person name="Malainual N."/>
            <person name="Hou J."/>
            <person name="Wang L."/>
            <person name="Wang M."/>
            <person name="Yang K."/>
            <person name="Cui Y."/>
            <person name="Leung E."/>
            <person name="Nong W."/>
            <person name="Shin S.-K."/>
            <person name="Au S."/>
            <person name="Jeong K.Y."/>
            <person name="Chew F.T."/>
            <person name="Hui J."/>
            <person name="Leung T.F."/>
            <person name="Tungtrongchitr A."/>
            <person name="Zhong N."/>
            <person name="Liu Z."/>
            <person name="Tsui S."/>
        </authorList>
    </citation>
    <scope>NUCLEOTIDE SEQUENCE</scope>
    <source>
        <strain evidence="7">Derf</strain>
        <tissue evidence="7">Whole organism</tissue>
    </source>
</reference>
<dbReference type="EMBL" id="ASGP02000004">
    <property type="protein sequence ID" value="KAH9511187.1"/>
    <property type="molecule type" value="Genomic_DNA"/>
</dbReference>
<keyword evidence="2 5" id="KW-0808">Transferase</keyword>
<accession>A0A922HUH6</accession>
<keyword evidence="4 5" id="KW-0418">Kinase</keyword>
<dbReference type="PANTHER" id="PTHR23359">
    <property type="entry name" value="NUCLEOTIDE KINASE"/>
    <property type="match status" value="1"/>
</dbReference>
<organism evidence="7 8">
    <name type="scientific">Dermatophagoides farinae</name>
    <name type="common">American house dust mite</name>
    <dbReference type="NCBI Taxonomy" id="6954"/>
    <lineage>
        <taxon>Eukaryota</taxon>
        <taxon>Metazoa</taxon>
        <taxon>Ecdysozoa</taxon>
        <taxon>Arthropoda</taxon>
        <taxon>Chelicerata</taxon>
        <taxon>Arachnida</taxon>
        <taxon>Acari</taxon>
        <taxon>Acariformes</taxon>
        <taxon>Sarcoptiformes</taxon>
        <taxon>Astigmata</taxon>
        <taxon>Psoroptidia</taxon>
        <taxon>Analgoidea</taxon>
        <taxon>Pyroglyphidae</taxon>
        <taxon>Dermatophagoidinae</taxon>
        <taxon>Dermatophagoides</taxon>
    </lineage>
</organism>
<keyword evidence="8" id="KW-1185">Reference proteome</keyword>
<dbReference type="InterPro" id="IPR027417">
    <property type="entry name" value="P-loop_NTPase"/>
</dbReference>
<dbReference type="PRINTS" id="PR00094">
    <property type="entry name" value="ADENYLTKNASE"/>
</dbReference>
<dbReference type="SUPFAM" id="SSF57774">
    <property type="entry name" value="Microbial and mitochondrial ADK, insert 'zinc finger' domain"/>
    <property type="match status" value="1"/>
</dbReference>
<feature type="domain" description="Adenylate kinase active site lid" evidence="6">
    <location>
        <begin position="122"/>
        <end position="157"/>
    </location>
</feature>
<dbReference type="AlphaFoldDB" id="A0A922HUH6"/>
<dbReference type="Gene3D" id="3.40.50.300">
    <property type="entry name" value="P-loop containing nucleotide triphosphate hydrolases"/>
    <property type="match status" value="1"/>
</dbReference>
<comment type="similarity">
    <text evidence="1 5">Belongs to the adenylate kinase family.</text>
</comment>
<gene>
    <name evidence="7" type="primary">AK3</name>
    <name evidence="7" type="ORF">DERF_009659</name>
</gene>
<dbReference type="InterPro" id="IPR036193">
    <property type="entry name" value="ADK_active_lid_dom_sf"/>
</dbReference>
<protein>
    <submittedName>
        <fullName evidence="7">GTP:AMP phosphotransferase ak3, mitochondrial</fullName>
    </submittedName>
</protein>
<dbReference type="Pfam" id="PF05191">
    <property type="entry name" value="ADK_lid"/>
    <property type="match status" value="1"/>
</dbReference>
<proteinExistence type="inferred from homology"/>
<dbReference type="InterPro" id="IPR000850">
    <property type="entry name" value="Adenylat/UMP-CMP_kin"/>
</dbReference>
<evidence type="ECO:0000256" key="4">
    <source>
        <dbReference type="ARBA" id="ARBA00022777"/>
    </source>
</evidence>
<evidence type="ECO:0000256" key="5">
    <source>
        <dbReference type="RuleBase" id="RU003330"/>
    </source>
</evidence>
<dbReference type="Pfam" id="PF00406">
    <property type="entry name" value="ADK"/>
    <property type="match status" value="1"/>
</dbReference>
<dbReference type="CDD" id="cd01428">
    <property type="entry name" value="ADK"/>
    <property type="match status" value="1"/>
</dbReference>
<sequence>MATKFFLKLVILGAPGSGKGTISNRMIRDFKLTYFAVGDCLRDHMKQQTEIGKEAKRYIEQGKLVPDSTINQLVINELREHGYPRNREQTLELWRQPDEFRPNAVINLIVPDDEIIERIKHRWVHLPSGRIYHMIYSPPKNPGVDDETGEPLTQRNDDKPDVIKARLHEFHKQNDEIVKLFREKKIVHDFEGRESDIIYPKIKTFLEQFIRSNTAASAA</sequence>
<evidence type="ECO:0000256" key="3">
    <source>
        <dbReference type="ARBA" id="ARBA00022741"/>
    </source>
</evidence>
<dbReference type="NCBIfam" id="TIGR01351">
    <property type="entry name" value="adk"/>
    <property type="match status" value="1"/>
</dbReference>
<reference evidence="7" key="1">
    <citation type="submission" date="2013-05" db="EMBL/GenBank/DDBJ databases">
        <authorList>
            <person name="Yim A.K.Y."/>
            <person name="Chan T.F."/>
            <person name="Ji K.M."/>
            <person name="Liu X.Y."/>
            <person name="Zhou J.W."/>
            <person name="Li R.Q."/>
            <person name="Yang K.Y."/>
            <person name="Li J."/>
            <person name="Li M."/>
            <person name="Law P.T.W."/>
            <person name="Wu Y.L."/>
            <person name="Cai Z.L."/>
            <person name="Qin H."/>
            <person name="Bao Y."/>
            <person name="Leung R.K.K."/>
            <person name="Ng P.K.S."/>
            <person name="Zou J."/>
            <person name="Zhong X.J."/>
            <person name="Ran P.X."/>
            <person name="Zhong N.S."/>
            <person name="Liu Z.G."/>
            <person name="Tsui S.K.W."/>
        </authorList>
    </citation>
    <scope>NUCLEOTIDE SEQUENCE</scope>
    <source>
        <strain evidence="7">Derf</strain>
        <tissue evidence="7">Whole organism</tissue>
    </source>
</reference>
<dbReference type="Proteomes" id="UP000790347">
    <property type="component" value="Unassembled WGS sequence"/>
</dbReference>
<dbReference type="SUPFAM" id="SSF52540">
    <property type="entry name" value="P-loop containing nucleoside triphosphate hydrolases"/>
    <property type="match status" value="1"/>
</dbReference>
<dbReference type="GO" id="GO:0004017">
    <property type="term" value="F:AMP kinase activity"/>
    <property type="evidence" value="ECO:0007669"/>
    <property type="project" value="InterPro"/>
</dbReference>
<evidence type="ECO:0000313" key="7">
    <source>
        <dbReference type="EMBL" id="KAH9511187.1"/>
    </source>
</evidence>
<dbReference type="InterPro" id="IPR007862">
    <property type="entry name" value="Adenylate_kinase_lid-dom"/>
</dbReference>
<name>A0A922HUH6_DERFA</name>
<dbReference type="HAMAP" id="MF_00235">
    <property type="entry name" value="Adenylate_kinase_Adk"/>
    <property type="match status" value="1"/>
</dbReference>
<evidence type="ECO:0000256" key="1">
    <source>
        <dbReference type="ARBA" id="ARBA00007220"/>
    </source>
</evidence>
<dbReference type="InterPro" id="IPR006259">
    <property type="entry name" value="Adenyl_kin_sub"/>
</dbReference>
<dbReference type="GO" id="GO:0005524">
    <property type="term" value="F:ATP binding"/>
    <property type="evidence" value="ECO:0007669"/>
    <property type="project" value="InterPro"/>
</dbReference>